<feature type="transmembrane region" description="Helical" evidence="1">
    <location>
        <begin position="12"/>
        <end position="30"/>
    </location>
</feature>
<dbReference type="AlphaFoldDB" id="A0A286GKU3"/>
<feature type="transmembrane region" description="Helical" evidence="1">
    <location>
        <begin position="160"/>
        <end position="181"/>
    </location>
</feature>
<accession>A0A286GKU3</accession>
<sequence length="203" mass="20627">MDLRQAAPWARAAGATGMAANALLVGFYALEAGRRPRRISLGSANDLVGSLGTALMLPVAVAVSPDRWTRRLGLISMTVLTIAGPALVAGFVTFRRQLPVALAGFAGLSGWVVLTSRAHRGVLPGPVTRLGFRSGGAVLAGGCTAAAGMLFPAGSTGRQVALAAAGVSGSTGMLALPLWFLRLGAAAAEVTPATERQPETGRR</sequence>
<feature type="transmembrane region" description="Helical" evidence="1">
    <location>
        <begin position="100"/>
        <end position="118"/>
    </location>
</feature>
<gene>
    <name evidence="2" type="ORF">SAMN06272739_1266</name>
</gene>
<evidence type="ECO:0000256" key="1">
    <source>
        <dbReference type="SAM" id="Phobius"/>
    </source>
</evidence>
<proteinExistence type="predicted"/>
<evidence type="ECO:0000313" key="3">
    <source>
        <dbReference type="Proteomes" id="UP000219482"/>
    </source>
</evidence>
<keyword evidence="1" id="KW-1133">Transmembrane helix</keyword>
<reference evidence="3" key="1">
    <citation type="submission" date="2017-09" db="EMBL/GenBank/DDBJ databases">
        <authorList>
            <person name="Varghese N."/>
            <person name="Submissions S."/>
        </authorList>
    </citation>
    <scope>NUCLEOTIDE SEQUENCE [LARGE SCALE GENOMIC DNA]</scope>
    <source>
        <strain evidence="3">DSM 44270</strain>
    </source>
</reference>
<keyword evidence="1" id="KW-0472">Membrane</keyword>
<organism evidence="2 3">
    <name type="scientific">Blastococcus haudaquaticus</name>
    <dbReference type="NCBI Taxonomy" id="1938745"/>
    <lineage>
        <taxon>Bacteria</taxon>
        <taxon>Bacillati</taxon>
        <taxon>Actinomycetota</taxon>
        <taxon>Actinomycetes</taxon>
        <taxon>Geodermatophilales</taxon>
        <taxon>Geodermatophilaceae</taxon>
        <taxon>Blastococcus</taxon>
    </lineage>
</organism>
<evidence type="ECO:0000313" key="2">
    <source>
        <dbReference type="EMBL" id="SOD95594.1"/>
    </source>
</evidence>
<name>A0A286GKU3_9ACTN</name>
<feature type="transmembrane region" description="Helical" evidence="1">
    <location>
        <begin position="130"/>
        <end position="154"/>
    </location>
</feature>
<keyword evidence="1" id="KW-0812">Transmembrane</keyword>
<protein>
    <submittedName>
        <fullName evidence="2">Uncharacterized protein</fullName>
    </submittedName>
</protein>
<dbReference type="Proteomes" id="UP000219482">
    <property type="component" value="Unassembled WGS sequence"/>
</dbReference>
<feature type="transmembrane region" description="Helical" evidence="1">
    <location>
        <begin position="72"/>
        <end position="94"/>
    </location>
</feature>
<keyword evidence="3" id="KW-1185">Reference proteome</keyword>
<dbReference type="RefSeq" id="WP_097182945.1">
    <property type="nucleotide sequence ID" value="NZ_OCNK01000001.1"/>
</dbReference>
<dbReference type="EMBL" id="OCNK01000001">
    <property type="protein sequence ID" value="SOD95594.1"/>
    <property type="molecule type" value="Genomic_DNA"/>
</dbReference>